<keyword evidence="10 12" id="KW-0238">DNA-binding</keyword>
<feature type="domain" description="Toprim" evidence="14">
    <location>
        <begin position="260"/>
        <end position="341"/>
    </location>
</feature>
<evidence type="ECO:0000256" key="1">
    <source>
        <dbReference type="ARBA" id="ARBA00022478"/>
    </source>
</evidence>
<comment type="similarity">
    <text evidence="12 13">Belongs to the DnaG primase family.</text>
</comment>
<dbReference type="Gene3D" id="3.90.980.10">
    <property type="entry name" value="DNA primase, catalytic core, N-terminal domain"/>
    <property type="match status" value="1"/>
</dbReference>
<dbReference type="CDD" id="cd03364">
    <property type="entry name" value="TOPRIM_DnaG_primases"/>
    <property type="match status" value="1"/>
</dbReference>
<dbReference type="InterPro" id="IPR037068">
    <property type="entry name" value="DNA_primase_core_N_sf"/>
</dbReference>
<protein>
    <recommendedName>
        <fullName evidence="12 13">DNA primase</fullName>
        <ecNumber evidence="12">2.7.7.101</ecNumber>
    </recommendedName>
</protein>
<dbReference type="Gene3D" id="3.40.1360.10">
    <property type="match status" value="1"/>
</dbReference>
<dbReference type="GO" id="GO:0003899">
    <property type="term" value="F:DNA-directed RNA polymerase activity"/>
    <property type="evidence" value="ECO:0007669"/>
    <property type="project" value="UniProtKB-UniRule"/>
</dbReference>
<dbReference type="GO" id="GO:0005737">
    <property type="term" value="C:cytoplasm"/>
    <property type="evidence" value="ECO:0007669"/>
    <property type="project" value="TreeGrafter"/>
</dbReference>
<evidence type="ECO:0000256" key="8">
    <source>
        <dbReference type="ARBA" id="ARBA00022833"/>
    </source>
</evidence>
<keyword evidence="8 13" id="KW-0862">Zinc</keyword>
<dbReference type="InterPro" id="IPR050219">
    <property type="entry name" value="DnaG_primase"/>
</dbReference>
<dbReference type="GO" id="GO:0000428">
    <property type="term" value="C:DNA-directed RNA polymerase complex"/>
    <property type="evidence" value="ECO:0007669"/>
    <property type="project" value="UniProtKB-KW"/>
</dbReference>
<keyword evidence="16" id="KW-1185">Reference proteome</keyword>
<dbReference type="EMBL" id="WPIK01000005">
    <property type="protein sequence ID" value="MVN21169.1"/>
    <property type="molecule type" value="Genomic_DNA"/>
</dbReference>
<dbReference type="PANTHER" id="PTHR30313">
    <property type="entry name" value="DNA PRIMASE"/>
    <property type="match status" value="1"/>
</dbReference>
<keyword evidence="7" id="KW-0863">Zinc-finger</keyword>
<dbReference type="GO" id="GO:0003677">
    <property type="term" value="F:DNA binding"/>
    <property type="evidence" value="ECO:0007669"/>
    <property type="project" value="UniProtKB-KW"/>
</dbReference>
<keyword evidence="2 12" id="KW-0639">Primosome</keyword>
<evidence type="ECO:0000256" key="3">
    <source>
        <dbReference type="ARBA" id="ARBA00022679"/>
    </source>
</evidence>
<comment type="caution">
    <text evidence="15">The sequence shown here is derived from an EMBL/GenBank/DDBJ whole genome shotgun (WGS) entry which is preliminary data.</text>
</comment>
<gene>
    <name evidence="12" type="primary">dnaG</name>
    <name evidence="15" type="ORF">GO621_06435</name>
</gene>
<evidence type="ECO:0000259" key="14">
    <source>
        <dbReference type="PROSITE" id="PS50880"/>
    </source>
</evidence>
<dbReference type="InterPro" id="IPR006171">
    <property type="entry name" value="TOPRIM_dom"/>
</dbReference>
<evidence type="ECO:0000256" key="11">
    <source>
        <dbReference type="ARBA" id="ARBA00023163"/>
    </source>
</evidence>
<dbReference type="SUPFAM" id="SSF56731">
    <property type="entry name" value="DNA primase core"/>
    <property type="match status" value="1"/>
</dbReference>
<keyword evidence="4 12" id="KW-0548">Nucleotidyltransferase</keyword>
<dbReference type="GO" id="GO:0008270">
    <property type="term" value="F:zinc ion binding"/>
    <property type="evidence" value="ECO:0007669"/>
    <property type="project" value="UniProtKB-KW"/>
</dbReference>
<evidence type="ECO:0000256" key="13">
    <source>
        <dbReference type="PIRNR" id="PIRNR002811"/>
    </source>
</evidence>
<evidence type="ECO:0000313" key="15">
    <source>
        <dbReference type="EMBL" id="MVN21169.1"/>
    </source>
</evidence>
<name>A0A7K1SUZ7_9SPHI</name>
<comment type="subunit">
    <text evidence="12">Monomer. Interacts with DnaB.</text>
</comment>
<dbReference type="Pfam" id="PF08275">
    <property type="entry name" value="DNAG_N"/>
    <property type="match status" value="1"/>
</dbReference>
<evidence type="ECO:0000256" key="4">
    <source>
        <dbReference type="ARBA" id="ARBA00022695"/>
    </source>
</evidence>
<dbReference type="FunFam" id="3.40.1360.10:FF:000002">
    <property type="entry name" value="DNA primase"/>
    <property type="match status" value="1"/>
</dbReference>
<evidence type="ECO:0000256" key="2">
    <source>
        <dbReference type="ARBA" id="ARBA00022515"/>
    </source>
</evidence>
<dbReference type="Gene3D" id="3.90.580.10">
    <property type="entry name" value="Zinc finger, CHC2-type domain"/>
    <property type="match status" value="1"/>
</dbReference>
<dbReference type="PANTHER" id="PTHR30313:SF2">
    <property type="entry name" value="DNA PRIMASE"/>
    <property type="match status" value="1"/>
</dbReference>
<dbReference type="InterPro" id="IPR030846">
    <property type="entry name" value="DnaG_bac"/>
</dbReference>
<dbReference type="NCBIfam" id="TIGR01391">
    <property type="entry name" value="dnaG"/>
    <property type="match status" value="1"/>
</dbReference>
<dbReference type="InterPro" id="IPR006295">
    <property type="entry name" value="DNA_primase_DnaG"/>
</dbReference>
<accession>A0A7K1SUZ7</accession>
<dbReference type="Pfam" id="PF01807">
    <property type="entry name" value="Zn_ribbon_DnaG"/>
    <property type="match status" value="1"/>
</dbReference>
<dbReference type="SMART" id="SM00493">
    <property type="entry name" value="TOPRIM"/>
    <property type="match status" value="1"/>
</dbReference>
<evidence type="ECO:0000256" key="5">
    <source>
        <dbReference type="ARBA" id="ARBA00022705"/>
    </source>
</evidence>
<evidence type="ECO:0000256" key="7">
    <source>
        <dbReference type="ARBA" id="ARBA00022771"/>
    </source>
</evidence>
<keyword evidence="3 12" id="KW-0808">Transferase</keyword>
<keyword evidence="9" id="KW-0460">Magnesium</keyword>
<keyword evidence="11 12" id="KW-0804">Transcription</keyword>
<proteinExistence type="inferred from homology"/>
<evidence type="ECO:0000313" key="16">
    <source>
        <dbReference type="Proteomes" id="UP000462014"/>
    </source>
</evidence>
<keyword evidence="6 13" id="KW-0479">Metal-binding</keyword>
<dbReference type="SMART" id="SM00400">
    <property type="entry name" value="ZnF_CHCC"/>
    <property type="match status" value="1"/>
</dbReference>
<dbReference type="Proteomes" id="UP000462014">
    <property type="component" value="Unassembled WGS sequence"/>
</dbReference>
<dbReference type="FunFam" id="3.90.580.10:FF:000001">
    <property type="entry name" value="DNA primase"/>
    <property type="match status" value="1"/>
</dbReference>
<dbReference type="Pfam" id="PF13155">
    <property type="entry name" value="Toprim_2"/>
    <property type="match status" value="1"/>
</dbReference>
<keyword evidence="5 12" id="KW-0235">DNA replication</keyword>
<reference evidence="15 16" key="1">
    <citation type="submission" date="2019-12" db="EMBL/GenBank/DDBJ databases">
        <title>Mucilaginibacter sp. HMF7410 genome sequencing and assembly.</title>
        <authorList>
            <person name="Kang H."/>
            <person name="Cha I."/>
            <person name="Kim H."/>
            <person name="Joh K."/>
        </authorList>
    </citation>
    <scope>NUCLEOTIDE SEQUENCE [LARGE SCALE GENOMIC DNA]</scope>
    <source>
        <strain evidence="15 16">HMF7410</strain>
    </source>
</reference>
<dbReference type="SUPFAM" id="SSF57783">
    <property type="entry name" value="Zinc beta-ribbon"/>
    <property type="match status" value="1"/>
</dbReference>
<comment type="catalytic activity">
    <reaction evidence="12">
        <text>ssDNA + n NTP = ssDNA/pppN(pN)n-1 hybrid + (n-1) diphosphate.</text>
        <dbReference type="EC" id="2.7.7.101"/>
    </reaction>
</comment>
<dbReference type="GO" id="GO:1990077">
    <property type="term" value="C:primosome complex"/>
    <property type="evidence" value="ECO:0007669"/>
    <property type="project" value="UniProtKB-KW"/>
</dbReference>
<dbReference type="HAMAP" id="MF_00974">
    <property type="entry name" value="DNA_primase_DnaG"/>
    <property type="match status" value="1"/>
</dbReference>
<comment type="cofactor">
    <cofactor evidence="13">
        <name>Zn(2+)</name>
        <dbReference type="ChEBI" id="CHEBI:29105"/>
    </cofactor>
    <text evidence="13">Binds 1 zinc ion per monomer.</text>
</comment>
<keyword evidence="1 12" id="KW-0240">DNA-directed RNA polymerase</keyword>
<dbReference type="InterPro" id="IPR036977">
    <property type="entry name" value="DNA_primase_Znf_CHC2"/>
</dbReference>
<dbReference type="Pfam" id="PF10410">
    <property type="entry name" value="DnaB_bind"/>
    <property type="match status" value="1"/>
</dbReference>
<dbReference type="PIRSF" id="PIRSF002811">
    <property type="entry name" value="DnaG"/>
    <property type="match status" value="1"/>
</dbReference>
<evidence type="ECO:0000256" key="12">
    <source>
        <dbReference type="HAMAP-Rule" id="MF_00974"/>
    </source>
</evidence>
<sequence length="637" mass="72065">MIKKATIDKIFEATDIAEVIGEFVQLKKRGANYVGLSPFANEKTPSFTVSPVKGIFKDFSTGLGGSAVTFLMEHEKFTYPEALKWLAKKYNIEVEEDQQTPENKEEDNRRESLMVVSAFAAKFFQESLLETAEGQNIGLSYFKERGFREDIIRKFELGYSPDNWDAFSTAAIKQNYQQEFLLESGLSVKRDNGTLYDRYRGRVMFPIHSFTGRVVGFGGRTLKNDKSVPKYVNSPESEIYHKSSILYGLYFAKKAIRETDNCYLVEGYADVISVYQAGIENVVASSGTSLTVEQIRLIGRSTKNITILYDGDAAGIKAALRGLDLILEEGLNVKVVTFPDGHDPDSFVRKVGTAAFKTYIDQHQKDFILYKTSTLLKDAGNDPIKKAEVIREIVESIAKIPDSIKASVFVKECSLLLQMDERSLLTELNKMRLAKSKKQDQPAYKPVSETSVTENIPVKTVSAEDTQEKEIVRLLITYGNKMIDWDGIANTYIGPFMIAELSDVEFENPESKNVVELYRQELENGRLPDETFFIHHPDRSVADLAVSMVSTPYSLSENWYEMHKILVAGEQDNMKATILGAIFHLKKRKVDQILEGIRRELQKTTEEADVDILLNQYQHMKKVEKNISDFLGSVILK</sequence>
<organism evidence="15 16">
    <name type="scientific">Mucilaginibacter arboris</name>
    <dbReference type="NCBI Taxonomy" id="2682090"/>
    <lineage>
        <taxon>Bacteria</taxon>
        <taxon>Pseudomonadati</taxon>
        <taxon>Bacteroidota</taxon>
        <taxon>Sphingobacteriia</taxon>
        <taxon>Sphingobacteriales</taxon>
        <taxon>Sphingobacteriaceae</taxon>
        <taxon>Mucilaginibacter</taxon>
    </lineage>
</organism>
<dbReference type="InterPro" id="IPR019475">
    <property type="entry name" value="DNA_primase_DnaB-bd"/>
</dbReference>
<dbReference type="InterPro" id="IPR034151">
    <property type="entry name" value="TOPRIM_DnaG_bac"/>
</dbReference>
<dbReference type="GO" id="GO:0006269">
    <property type="term" value="P:DNA replication, synthesis of primer"/>
    <property type="evidence" value="ECO:0007669"/>
    <property type="project" value="UniProtKB-UniRule"/>
</dbReference>
<comment type="caution">
    <text evidence="12">Lacks conserved residue(s) required for the propagation of feature annotation.</text>
</comment>
<dbReference type="RefSeq" id="WP_157565304.1">
    <property type="nucleotide sequence ID" value="NZ_WPIK01000005.1"/>
</dbReference>
<evidence type="ECO:0000256" key="9">
    <source>
        <dbReference type="ARBA" id="ARBA00022842"/>
    </source>
</evidence>
<evidence type="ECO:0000256" key="6">
    <source>
        <dbReference type="ARBA" id="ARBA00022723"/>
    </source>
</evidence>
<comment type="function">
    <text evidence="12 13">RNA polymerase that catalyzes the synthesis of short RNA molecules used as primers for DNA polymerase during DNA replication.</text>
</comment>
<dbReference type="PROSITE" id="PS50880">
    <property type="entry name" value="TOPRIM"/>
    <property type="match status" value="1"/>
</dbReference>
<dbReference type="InterPro" id="IPR002694">
    <property type="entry name" value="Znf_CHC2"/>
</dbReference>
<dbReference type="InterPro" id="IPR013264">
    <property type="entry name" value="DNAG_N"/>
</dbReference>
<dbReference type="EC" id="2.7.7.101" evidence="12"/>
<evidence type="ECO:0000256" key="10">
    <source>
        <dbReference type="ARBA" id="ARBA00023125"/>
    </source>
</evidence>
<dbReference type="AlphaFoldDB" id="A0A7K1SUZ7"/>